<dbReference type="Proteomes" id="UP001342314">
    <property type="component" value="Unassembled WGS sequence"/>
</dbReference>
<keyword evidence="14" id="KW-1185">Reference proteome</keyword>
<keyword evidence="7" id="KW-0206">Cytoskeleton</keyword>
<keyword evidence="10" id="KW-0175">Coiled coil</keyword>
<dbReference type="InterPro" id="IPR036424">
    <property type="entry name" value="UPP_synth-like_sf"/>
</dbReference>
<dbReference type="FunFam" id="3.40.850.10:FF:000019">
    <property type="entry name" value="Kinesin-like protein KIN-5D"/>
    <property type="match status" value="1"/>
</dbReference>
<evidence type="ECO:0000256" key="7">
    <source>
        <dbReference type="ARBA" id="ARBA00023212"/>
    </source>
</evidence>
<evidence type="ECO:0000256" key="11">
    <source>
        <dbReference type="SAM" id="MobiDB-lite"/>
    </source>
</evidence>
<feature type="coiled-coil region" evidence="10">
    <location>
        <begin position="706"/>
        <end position="835"/>
    </location>
</feature>
<dbReference type="GO" id="GO:0005524">
    <property type="term" value="F:ATP binding"/>
    <property type="evidence" value="ECO:0007669"/>
    <property type="project" value="UniProtKB-KW"/>
</dbReference>
<evidence type="ECO:0000256" key="1">
    <source>
        <dbReference type="ARBA" id="ARBA00004245"/>
    </source>
</evidence>
<dbReference type="Pfam" id="PF00225">
    <property type="entry name" value="Kinesin"/>
    <property type="match status" value="1"/>
</dbReference>
<dbReference type="GO" id="GO:0005634">
    <property type="term" value="C:nucleus"/>
    <property type="evidence" value="ECO:0007669"/>
    <property type="project" value="TreeGrafter"/>
</dbReference>
<dbReference type="GO" id="GO:0072686">
    <property type="term" value="C:mitotic spindle"/>
    <property type="evidence" value="ECO:0007669"/>
    <property type="project" value="TreeGrafter"/>
</dbReference>
<dbReference type="AlphaFoldDB" id="A0AAV5GW39"/>
<proteinExistence type="inferred from homology"/>
<evidence type="ECO:0000256" key="4">
    <source>
        <dbReference type="ARBA" id="ARBA00022741"/>
    </source>
</evidence>
<dbReference type="Gene3D" id="3.40.1180.10">
    <property type="entry name" value="Decaprenyl diphosphate synthase-like"/>
    <property type="match status" value="1"/>
</dbReference>
<evidence type="ECO:0000313" key="14">
    <source>
        <dbReference type="Proteomes" id="UP001342314"/>
    </source>
</evidence>
<dbReference type="Gene3D" id="3.40.850.10">
    <property type="entry name" value="Kinesin motor domain"/>
    <property type="match status" value="1"/>
</dbReference>
<feature type="compositionally biased region" description="Low complexity" evidence="11">
    <location>
        <begin position="28"/>
        <end position="42"/>
    </location>
</feature>
<evidence type="ECO:0000256" key="10">
    <source>
        <dbReference type="SAM" id="Coils"/>
    </source>
</evidence>
<gene>
    <name evidence="13" type="ORF">Rhopal_006479-T1</name>
</gene>
<comment type="subcellular location">
    <subcellularLocation>
        <location evidence="1">Cytoplasm</location>
        <location evidence="1">Cytoskeleton</location>
    </subcellularLocation>
</comment>
<feature type="region of interest" description="Disordered" evidence="11">
    <location>
        <begin position="1"/>
        <end position="67"/>
    </location>
</feature>
<keyword evidence="2" id="KW-0963">Cytoplasm</keyword>
<keyword evidence="3" id="KW-0493">Microtubule</keyword>
<dbReference type="PANTHER" id="PTHR47970">
    <property type="entry name" value="KINESIN-LIKE PROTEIN KIF11"/>
    <property type="match status" value="1"/>
</dbReference>
<evidence type="ECO:0000256" key="8">
    <source>
        <dbReference type="ARBA" id="ARBA00034704"/>
    </source>
</evidence>
<feature type="compositionally biased region" description="Basic and acidic residues" evidence="11">
    <location>
        <begin position="50"/>
        <end position="64"/>
    </location>
</feature>
<dbReference type="InterPro" id="IPR019821">
    <property type="entry name" value="Kinesin_motor_CS"/>
</dbReference>
<feature type="region of interest" description="Disordered" evidence="11">
    <location>
        <begin position="917"/>
        <end position="945"/>
    </location>
</feature>
<keyword evidence="5" id="KW-0067">ATP-binding</keyword>
<evidence type="ECO:0000259" key="12">
    <source>
        <dbReference type="PROSITE" id="PS50067"/>
    </source>
</evidence>
<dbReference type="EMBL" id="BQKY01000014">
    <property type="protein sequence ID" value="GJN93424.1"/>
    <property type="molecule type" value="Genomic_DNA"/>
</dbReference>
<dbReference type="GO" id="GO:0005876">
    <property type="term" value="C:spindle microtubule"/>
    <property type="evidence" value="ECO:0007669"/>
    <property type="project" value="TreeGrafter"/>
</dbReference>
<protein>
    <recommendedName>
        <fullName evidence="12">Kinesin motor domain-containing protein</fullName>
    </recommendedName>
</protein>
<evidence type="ECO:0000256" key="6">
    <source>
        <dbReference type="ARBA" id="ARBA00023175"/>
    </source>
</evidence>
<comment type="caution">
    <text evidence="13">The sequence shown here is derived from an EMBL/GenBank/DDBJ whole genome shotgun (WGS) entry which is preliminary data.</text>
</comment>
<dbReference type="PANTHER" id="PTHR47970:SF12">
    <property type="entry name" value="KINESIN FAMILY MEMBER 11"/>
    <property type="match status" value="1"/>
</dbReference>
<accession>A0AAV5GW39</accession>
<keyword evidence="6" id="KW-0505">Motor protein</keyword>
<name>A0AAV5GW39_9BASI</name>
<dbReference type="GO" id="GO:0000073">
    <property type="term" value="P:initial mitotic spindle pole body separation"/>
    <property type="evidence" value="ECO:0007669"/>
    <property type="project" value="TreeGrafter"/>
</dbReference>
<evidence type="ECO:0000256" key="2">
    <source>
        <dbReference type="ARBA" id="ARBA00022490"/>
    </source>
</evidence>
<evidence type="ECO:0000256" key="3">
    <source>
        <dbReference type="ARBA" id="ARBA00022701"/>
    </source>
</evidence>
<dbReference type="SMART" id="SM00129">
    <property type="entry name" value="KISc"/>
    <property type="match status" value="1"/>
</dbReference>
<evidence type="ECO:0000256" key="5">
    <source>
        <dbReference type="ARBA" id="ARBA00022840"/>
    </source>
</evidence>
<feature type="domain" description="Kinesin motor" evidence="12">
    <location>
        <begin position="67"/>
        <end position="440"/>
    </location>
</feature>
<reference evidence="13 14" key="1">
    <citation type="submission" date="2021-12" db="EMBL/GenBank/DDBJ databases">
        <title>High titer production of polyol ester of fatty acids by Rhodotorula paludigena BS15 towards product separation-free biomass refinery.</title>
        <authorList>
            <person name="Mano J."/>
            <person name="Ono H."/>
            <person name="Tanaka T."/>
            <person name="Naito K."/>
            <person name="Sushida H."/>
            <person name="Ike M."/>
            <person name="Tokuyasu K."/>
            <person name="Kitaoka M."/>
        </authorList>
    </citation>
    <scope>NUCLEOTIDE SEQUENCE [LARGE SCALE GENOMIC DNA]</scope>
    <source>
        <strain evidence="13 14">BS15</strain>
    </source>
</reference>
<dbReference type="SUPFAM" id="SSF52540">
    <property type="entry name" value="P-loop containing nucleoside triphosphate hydrolases"/>
    <property type="match status" value="1"/>
</dbReference>
<keyword evidence="4" id="KW-0547">Nucleotide-binding</keyword>
<dbReference type="PRINTS" id="PR00380">
    <property type="entry name" value="KINESINHEAVY"/>
</dbReference>
<dbReference type="GO" id="GO:0008017">
    <property type="term" value="F:microtubule binding"/>
    <property type="evidence" value="ECO:0007669"/>
    <property type="project" value="InterPro"/>
</dbReference>
<organism evidence="13 14">
    <name type="scientific">Rhodotorula paludigena</name>
    <dbReference type="NCBI Taxonomy" id="86838"/>
    <lineage>
        <taxon>Eukaryota</taxon>
        <taxon>Fungi</taxon>
        <taxon>Dikarya</taxon>
        <taxon>Basidiomycota</taxon>
        <taxon>Pucciniomycotina</taxon>
        <taxon>Microbotryomycetes</taxon>
        <taxon>Sporidiobolales</taxon>
        <taxon>Sporidiobolaceae</taxon>
        <taxon>Rhodotorula</taxon>
    </lineage>
</organism>
<dbReference type="GO" id="GO:0016765">
    <property type="term" value="F:transferase activity, transferring alkyl or aryl (other than methyl) groups"/>
    <property type="evidence" value="ECO:0007669"/>
    <property type="project" value="InterPro"/>
</dbReference>
<dbReference type="GO" id="GO:0007018">
    <property type="term" value="P:microtubule-based movement"/>
    <property type="evidence" value="ECO:0007669"/>
    <property type="project" value="InterPro"/>
</dbReference>
<dbReference type="InterPro" id="IPR001752">
    <property type="entry name" value="Kinesin_motor_dom"/>
</dbReference>
<dbReference type="InterPro" id="IPR036961">
    <property type="entry name" value="Kinesin_motor_dom_sf"/>
</dbReference>
<comment type="caution">
    <text evidence="9">Lacks conserved residue(s) required for the propagation of feature annotation.</text>
</comment>
<dbReference type="InterPro" id="IPR027417">
    <property type="entry name" value="P-loop_NTPase"/>
</dbReference>
<feature type="region of interest" description="Disordered" evidence="11">
    <location>
        <begin position="976"/>
        <end position="996"/>
    </location>
</feature>
<dbReference type="InterPro" id="IPR047149">
    <property type="entry name" value="KIF11-like"/>
</dbReference>
<sequence length="1280" mass="139384">MSSMRRPALGASTAGRRPLASRQPPAPLAASVASSSGSSLTSPPLPGLRGSRDTQEPRAKREVTDGNIQVVTGDVPAVAEVKATRGTEVKLTDPNPTIPSSANLGTTTLSTPAPQTKTWDFGVHPHEADKEPRGTVYGPDADQGMLYTDVAKPILAQVLQGYNCTIFAYTMEGNLSPYHGTFHPDAGIIPRTLYSLFDRLAESKCEYSVRCSFIELYNEELRDLNSPDSLDLTPTSSAAPSPEPGVKPGAAAAAGPKTLRIYEETKNGSTGVVIQGLEETFIQSAEDGLRVLRRGSERRQIAATNCNERSSRSHSIFTINVHIKDNSKEGQDVLKVGKLNLVDLAGSENVGRSGAVQGRAREAGMINASLLALGRVINQLVDKSDSAKKQHIAYRESKLTRLLQDSLGGRTKTTIIATISPVSYEETASTLTYAHQAKSIQNRPEVNQRVSRNVLLNQFATEIERLKADLNAARGHEGAFVSQETWQELETGRLNYDETKRKLEIAESQLQTTRDQFEQNFRLLSTREEQLRRTSDELGSVKGELASTATELEETKLRLAQQEVLRDAFETSREGWKEAAGDALDDVEGLRAKLNRKSDVERANHAMIADARTTIAARTKQIDERTTQLREAQDQFVEQLATQLDEFARQQRGQLASTNELVGEHLEHFASLLADISASSDTASAQSTAFRQLVETTCRTLFMRIAQRAQHVEAEQQVQREQIEQQIQQHDHAITLHIDQLLAPVAAAKEECSAQLRADQQVLASLREEDAAALAEENARLKRVVARLQANLDAEETRLRAEEASILERVRVELATASERRRQSLAEAYSEVEQEIVELVGDQEQLGVARDEQLAGLEESRATVDARLQDMAGACAGAAAAGQELDAYSSLADRCISSIDAETVALADKLQNDLQARIRHDLPTGATPRPRERPQDRLMPTIDLDSDRPSVLDHLLAIRAADAAAARALADVPEEGAEGGSAAGAASANSTLRETPSPVVVRVPVPAPARHSLVSVVGATGKEGLRRVKPPALGERDQNNPARRLATGGATRRHAEPTPANDLRQKRWQKLPKHLAVALVPGTGSWAGLWALQHKVAQVRRLLGWSRELGIQTLSVYDETGLLVGNVTDVANELDLLVHGDAAMLEKEGMAQLRTLDAAVPVKEAVQLAGPPAIKVPDFAQDEQASAASSSTLVGDDLHSSTSPKLSLNLLSPLPLSEPDLLVVFGGSYLRLRGFPPWQLRLSEMYHHSHPSWLPAPSLAYPILRRALDLYGRAEMRLGR</sequence>
<dbReference type="PROSITE" id="PS50067">
    <property type="entry name" value="KINESIN_MOTOR_2"/>
    <property type="match status" value="1"/>
</dbReference>
<feature type="region of interest" description="Disordered" evidence="11">
    <location>
        <begin position="1024"/>
        <end position="1064"/>
    </location>
</feature>
<dbReference type="SUPFAM" id="SSF64005">
    <property type="entry name" value="Undecaprenyl diphosphate synthase"/>
    <property type="match status" value="1"/>
</dbReference>
<comment type="similarity">
    <text evidence="8">Belongs to the TRAFAC class myosin-kinesin ATPase superfamily. Kinesin family. KIN-5/BimC subfamily.</text>
</comment>
<evidence type="ECO:0000313" key="13">
    <source>
        <dbReference type="EMBL" id="GJN93424.1"/>
    </source>
</evidence>
<dbReference type="PROSITE" id="PS00411">
    <property type="entry name" value="KINESIN_MOTOR_1"/>
    <property type="match status" value="1"/>
</dbReference>
<feature type="region of interest" description="Disordered" evidence="11">
    <location>
        <begin position="90"/>
        <end position="109"/>
    </location>
</feature>
<feature type="compositionally biased region" description="Polar residues" evidence="11">
    <location>
        <begin position="94"/>
        <end position="109"/>
    </location>
</feature>
<feature type="coiled-coil region" evidence="10">
    <location>
        <begin position="456"/>
        <end position="520"/>
    </location>
</feature>
<evidence type="ECO:0000256" key="9">
    <source>
        <dbReference type="PROSITE-ProRule" id="PRU00283"/>
    </source>
</evidence>
<dbReference type="GO" id="GO:0008574">
    <property type="term" value="F:plus-end-directed microtubule motor activity"/>
    <property type="evidence" value="ECO:0007669"/>
    <property type="project" value="TreeGrafter"/>
</dbReference>
<feature type="region of interest" description="Disordered" evidence="11">
    <location>
        <begin position="225"/>
        <end position="253"/>
    </location>
</feature>